<dbReference type="SUPFAM" id="SSF56801">
    <property type="entry name" value="Acetyl-CoA synthetase-like"/>
    <property type="match status" value="1"/>
</dbReference>
<sequence>MSNPDYHFVHNSFKLNGFHLNEDDLCRTAYIYIKEGEPHEKAVGEFLLDWFDHRDFIEMQTSGTTGAPKMIRVDKQAMVNSALATGSFFELDEGIKVLHCLPTQFVAGKMMLVRAFILGWDMDMIAPVANPLERLDTVYNFSAMVPLQAQNSLMKLKKVKKLILGGAKVSQALTKQLKGLPTKIYETYGMTETITHIAAKPVGDEAFTVLPNVNISQDERKCLVIDPYVICDEPVVTNDVVEIVNDKQFIWLGRYDNVINSGGVKLFPEQIEEKLSEYIGRRYFVQGSQDDTLGEKLILVVEGEPFDLPTDAFKHLGKFEKPKEVVFVPQFIETVSGKVIRDKTLESA</sequence>
<dbReference type="Proteomes" id="UP000030129">
    <property type="component" value="Unassembled WGS sequence"/>
</dbReference>
<keyword evidence="5" id="KW-1185">Reference proteome</keyword>
<dbReference type="STRING" id="1406840.Q763_12815"/>
<dbReference type="PANTHER" id="PTHR43201">
    <property type="entry name" value="ACYL-COA SYNTHETASE"/>
    <property type="match status" value="1"/>
</dbReference>
<evidence type="ECO:0000313" key="5">
    <source>
        <dbReference type="Proteomes" id="UP000030129"/>
    </source>
</evidence>
<dbReference type="Gene3D" id="3.40.50.12780">
    <property type="entry name" value="N-terminal domain of ligase-like"/>
    <property type="match status" value="1"/>
</dbReference>
<accession>A0A0A2LKN1</accession>
<evidence type="ECO:0000259" key="3">
    <source>
        <dbReference type="Pfam" id="PF00501"/>
    </source>
</evidence>
<dbReference type="PANTHER" id="PTHR43201:SF5">
    <property type="entry name" value="MEDIUM-CHAIN ACYL-COA LIGASE ACSF2, MITOCHONDRIAL"/>
    <property type="match status" value="1"/>
</dbReference>
<organism evidence="4 5">
    <name type="scientific">Flavobacterium beibuense F44-8</name>
    <dbReference type="NCBI Taxonomy" id="1406840"/>
    <lineage>
        <taxon>Bacteria</taxon>
        <taxon>Pseudomonadati</taxon>
        <taxon>Bacteroidota</taxon>
        <taxon>Flavobacteriia</taxon>
        <taxon>Flavobacteriales</taxon>
        <taxon>Flavobacteriaceae</taxon>
        <taxon>Flavobacterium</taxon>
    </lineage>
</organism>
<keyword evidence="2 4" id="KW-0436">Ligase</keyword>
<proteinExistence type="inferred from homology"/>
<dbReference type="InterPro" id="IPR045851">
    <property type="entry name" value="AMP-bd_C_sf"/>
</dbReference>
<dbReference type="GO" id="GO:0031956">
    <property type="term" value="F:medium-chain fatty acid-CoA ligase activity"/>
    <property type="evidence" value="ECO:0007669"/>
    <property type="project" value="TreeGrafter"/>
</dbReference>
<dbReference type="InterPro" id="IPR042099">
    <property type="entry name" value="ANL_N_sf"/>
</dbReference>
<reference evidence="4 5" key="1">
    <citation type="submission" date="2013-09" db="EMBL/GenBank/DDBJ databases">
        <authorList>
            <person name="Zeng Z."/>
            <person name="Chen C."/>
        </authorList>
    </citation>
    <scope>NUCLEOTIDE SEQUENCE [LARGE SCALE GENOMIC DNA]</scope>
    <source>
        <strain evidence="4 5">F44-8</strain>
    </source>
</reference>
<dbReference type="Pfam" id="PF00501">
    <property type="entry name" value="AMP-binding"/>
    <property type="match status" value="1"/>
</dbReference>
<dbReference type="InterPro" id="IPR000873">
    <property type="entry name" value="AMP-dep_synth/lig_dom"/>
</dbReference>
<dbReference type="eggNOG" id="COG0318">
    <property type="taxonomic scope" value="Bacteria"/>
</dbReference>
<dbReference type="EMBL" id="JRLV01000015">
    <property type="protein sequence ID" value="KGO79723.1"/>
    <property type="molecule type" value="Genomic_DNA"/>
</dbReference>
<dbReference type="RefSeq" id="WP_035134805.1">
    <property type="nucleotide sequence ID" value="NZ_JRLV01000015.1"/>
</dbReference>
<comment type="caution">
    <text evidence="4">The sequence shown here is derived from an EMBL/GenBank/DDBJ whole genome shotgun (WGS) entry which is preliminary data.</text>
</comment>
<evidence type="ECO:0000256" key="2">
    <source>
        <dbReference type="ARBA" id="ARBA00022598"/>
    </source>
</evidence>
<dbReference type="Gene3D" id="3.30.300.30">
    <property type="match status" value="1"/>
</dbReference>
<evidence type="ECO:0000313" key="4">
    <source>
        <dbReference type="EMBL" id="KGO79723.1"/>
    </source>
</evidence>
<feature type="domain" description="AMP-dependent synthetase/ligase" evidence="3">
    <location>
        <begin position="61"/>
        <end position="201"/>
    </location>
</feature>
<comment type="similarity">
    <text evidence="1">Belongs to the ATP-dependent AMP-binding enzyme family.</text>
</comment>
<protein>
    <submittedName>
        <fullName evidence="4">O-succinylbenzoic acid--CoA ligase</fullName>
    </submittedName>
</protein>
<name>A0A0A2LKN1_9FLAO</name>
<dbReference type="AlphaFoldDB" id="A0A0A2LKN1"/>
<dbReference type="GO" id="GO:0006631">
    <property type="term" value="P:fatty acid metabolic process"/>
    <property type="evidence" value="ECO:0007669"/>
    <property type="project" value="TreeGrafter"/>
</dbReference>
<gene>
    <name evidence="4" type="ORF">Q763_12815</name>
</gene>
<evidence type="ECO:0000256" key="1">
    <source>
        <dbReference type="ARBA" id="ARBA00006432"/>
    </source>
</evidence>